<dbReference type="NCBIfam" id="TIGR00487">
    <property type="entry name" value="IF-2"/>
    <property type="match status" value="1"/>
</dbReference>
<keyword evidence="8 10" id="KW-0342">GTP-binding</keyword>
<dbReference type="GO" id="GO:0005829">
    <property type="term" value="C:cytosol"/>
    <property type="evidence" value="ECO:0007669"/>
    <property type="project" value="TreeGrafter"/>
</dbReference>
<dbReference type="RefSeq" id="WP_221289732.1">
    <property type="nucleotide sequence ID" value="NZ_JACHGW010000001.1"/>
</dbReference>
<comment type="subcellular location">
    <subcellularLocation>
        <location evidence="1 10 12">Cytoplasm</location>
    </subcellularLocation>
</comment>
<comment type="caution">
    <text evidence="15">The sequence shown here is derived from an EMBL/GenBank/DDBJ whole genome shotgun (WGS) entry which is preliminary data.</text>
</comment>
<feature type="region of interest" description="Disordered" evidence="13">
    <location>
        <begin position="148"/>
        <end position="174"/>
    </location>
</feature>
<dbReference type="Pfam" id="PF00009">
    <property type="entry name" value="GTP_EFTU"/>
    <property type="match status" value="1"/>
</dbReference>
<dbReference type="Gene3D" id="3.40.50.10050">
    <property type="entry name" value="Translation initiation factor IF- 2, domain 3"/>
    <property type="match status" value="1"/>
</dbReference>
<feature type="domain" description="Tr-type G" evidence="14">
    <location>
        <begin position="171"/>
        <end position="341"/>
    </location>
</feature>
<evidence type="ECO:0000256" key="12">
    <source>
        <dbReference type="RuleBase" id="RU000645"/>
    </source>
</evidence>
<dbReference type="Gene3D" id="2.40.30.10">
    <property type="entry name" value="Translation factors"/>
    <property type="match status" value="2"/>
</dbReference>
<proteinExistence type="inferred from homology"/>
<dbReference type="Proteomes" id="UP000520814">
    <property type="component" value="Unassembled WGS sequence"/>
</dbReference>
<evidence type="ECO:0000256" key="9">
    <source>
        <dbReference type="ARBA" id="ARBA00025162"/>
    </source>
</evidence>
<sequence length="678" mass="71862">MKVFELAKELGISNQEIVSRLDKAGVGKFAPSQELDDTLAAKARAVLSTPVQPEAAAGGATIAIPVNVTVKELGEKLGVGPSEVQKVLMGLGVLAGLNQRLAPDAVQRIAKKLGKVVVVGEATPAPEAAPTAPKTAPAEKPFAVAAGAGTAAPKGAPRTAVGKGKPTDSVPRPPVVTIMGHVDHGKTSLLDYLRKAHVVDGEAGGITQHIGAYQVEIDGKRITFLDTPGHAAFSAMRKRGTSVTDIVIIVVAANDSVMPQTEEAIQVALKAKVPIIVAVNKCDLPEANPDKVLTDLTRYELVPEAYGGTVPTVNISAKTGDGIDDLLEAILLVSEIEVDPKADPHAKMQGTIIEAKVDKGRGTVATVLVQQGTLRQGDNVVAGGVFGKVRGMTDERGTKLVKAGPSSPVEIIGLNGVPDAGDRIEVAKDEKEARALAERREQRKREDRLTGGGKLTLEQLYAQLHSGPIKELNLVIKADVQGSVQAIRDSVEPLGNDEVRVRVLSTGVGPISDSDVLIASADHQADEKNCLIVGFNVGTAGNVTKNAEKEHVQIKIFSIIYELIDAVKEGMLALLPPIFEEAALGKVEIRQLFRLPGGRSIAGSYVLDGVVKRNSSVRVHRGKELLHDGPIDTLKRFKDDQREVAAGYECGITIRGFNDLQVGDILECYEMRQIQREL</sequence>
<accession>A0A7W9SLN4</accession>
<dbReference type="Gene3D" id="1.10.10.2480">
    <property type="match status" value="1"/>
</dbReference>
<dbReference type="InterPro" id="IPR000178">
    <property type="entry name" value="TF_IF2_bacterial-like"/>
</dbReference>
<dbReference type="SUPFAM" id="SSF50447">
    <property type="entry name" value="Translation proteins"/>
    <property type="match status" value="2"/>
</dbReference>
<evidence type="ECO:0000256" key="6">
    <source>
        <dbReference type="ARBA" id="ARBA00022741"/>
    </source>
</evidence>
<dbReference type="Pfam" id="PF04760">
    <property type="entry name" value="IF2_N"/>
    <property type="match status" value="1"/>
</dbReference>
<feature type="region of interest" description="G-domain" evidence="10">
    <location>
        <begin position="174"/>
        <end position="322"/>
    </location>
</feature>
<keyword evidence="16" id="KW-1185">Reference proteome</keyword>
<evidence type="ECO:0000313" key="15">
    <source>
        <dbReference type="EMBL" id="MBB6048444.1"/>
    </source>
</evidence>
<keyword evidence="6 10" id="KW-0547">Nucleotide-binding</keyword>
<feature type="binding site" evidence="10">
    <location>
        <begin position="226"/>
        <end position="230"/>
    </location>
    <ligand>
        <name>GTP</name>
        <dbReference type="ChEBI" id="CHEBI:37565"/>
    </ligand>
</feature>
<dbReference type="InterPro" id="IPR044145">
    <property type="entry name" value="IF2_II"/>
</dbReference>
<reference evidence="15 16" key="1">
    <citation type="submission" date="2020-08" db="EMBL/GenBank/DDBJ databases">
        <title>Genomic Encyclopedia of Type Strains, Phase IV (KMG-IV): sequencing the most valuable type-strain genomes for metagenomic binning, comparative biology and taxonomic classification.</title>
        <authorList>
            <person name="Goeker M."/>
        </authorList>
    </citation>
    <scope>NUCLEOTIDE SEQUENCE [LARGE SCALE GENOMIC DNA]</scope>
    <source>
        <strain evidence="15 16">DSM 23562</strain>
    </source>
</reference>
<dbReference type="InterPro" id="IPR023115">
    <property type="entry name" value="TIF_IF2_dom3"/>
</dbReference>
<keyword evidence="4 10" id="KW-0963">Cytoplasm</keyword>
<evidence type="ECO:0000256" key="13">
    <source>
        <dbReference type="SAM" id="MobiDB-lite"/>
    </source>
</evidence>
<dbReference type="InterPro" id="IPR000795">
    <property type="entry name" value="T_Tr_GTP-bd_dom"/>
</dbReference>
<dbReference type="SUPFAM" id="SSF52156">
    <property type="entry name" value="Initiation factor IF2/eIF5b, domain 3"/>
    <property type="match status" value="1"/>
</dbReference>
<dbReference type="AlphaFoldDB" id="A0A7W9SLN4"/>
<evidence type="ECO:0000256" key="4">
    <source>
        <dbReference type="ARBA" id="ARBA00022490"/>
    </source>
</evidence>
<dbReference type="InterPro" id="IPR036925">
    <property type="entry name" value="TIF_IF2_dom3_sf"/>
</dbReference>
<feature type="binding site" evidence="10">
    <location>
        <begin position="280"/>
        <end position="283"/>
    </location>
    <ligand>
        <name>GTP</name>
        <dbReference type="ChEBI" id="CHEBI:37565"/>
    </ligand>
</feature>
<dbReference type="FunFam" id="3.40.50.300:FF:000019">
    <property type="entry name" value="Translation initiation factor IF-2"/>
    <property type="match status" value="1"/>
</dbReference>
<dbReference type="GO" id="GO:0003743">
    <property type="term" value="F:translation initiation factor activity"/>
    <property type="evidence" value="ECO:0007669"/>
    <property type="project" value="UniProtKB-UniRule"/>
</dbReference>
<organism evidence="15 16">
    <name type="scientific">Armatimonas rosea</name>
    <dbReference type="NCBI Taxonomy" id="685828"/>
    <lineage>
        <taxon>Bacteria</taxon>
        <taxon>Bacillati</taxon>
        <taxon>Armatimonadota</taxon>
        <taxon>Armatimonadia</taxon>
        <taxon>Armatimonadales</taxon>
        <taxon>Armatimonadaceae</taxon>
        <taxon>Armatimonas</taxon>
    </lineage>
</organism>
<dbReference type="GO" id="GO:0005525">
    <property type="term" value="F:GTP binding"/>
    <property type="evidence" value="ECO:0007669"/>
    <property type="project" value="UniProtKB-KW"/>
</dbReference>
<evidence type="ECO:0000256" key="2">
    <source>
        <dbReference type="ARBA" id="ARBA00007733"/>
    </source>
</evidence>
<keyword evidence="7 10" id="KW-0648">Protein biosynthesis</keyword>
<dbReference type="Pfam" id="PF22042">
    <property type="entry name" value="EF-G_D2"/>
    <property type="match status" value="1"/>
</dbReference>
<evidence type="ECO:0000256" key="11">
    <source>
        <dbReference type="RuleBase" id="RU000644"/>
    </source>
</evidence>
<dbReference type="EMBL" id="JACHGW010000001">
    <property type="protein sequence ID" value="MBB6048444.1"/>
    <property type="molecule type" value="Genomic_DNA"/>
</dbReference>
<dbReference type="InterPro" id="IPR004161">
    <property type="entry name" value="EFTu-like_2"/>
</dbReference>
<dbReference type="FunFam" id="2.40.30.10:FF:000008">
    <property type="entry name" value="Translation initiation factor IF-2"/>
    <property type="match status" value="1"/>
</dbReference>
<dbReference type="SUPFAM" id="SSF52540">
    <property type="entry name" value="P-loop containing nucleoside triphosphate hydrolases"/>
    <property type="match status" value="1"/>
</dbReference>
<dbReference type="InterPro" id="IPR009000">
    <property type="entry name" value="Transl_B-barrel_sf"/>
</dbReference>
<protein>
    <recommendedName>
        <fullName evidence="3 10">Translation initiation factor IF-2</fullName>
    </recommendedName>
</protein>
<dbReference type="FunFam" id="3.40.50.10050:FF:000001">
    <property type="entry name" value="Translation initiation factor IF-2"/>
    <property type="match status" value="1"/>
</dbReference>
<dbReference type="PROSITE" id="PS51722">
    <property type="entry name" value="G_TR_2"/>
    <property type="match status" value="1"/>
</dbReference>
<evidence type="ECO:0000256" key="1">
    <source>
        <dbReference type="ARBA" id="ARBA00004496"/>
    </source>
</evidence>
<feature type="binding site" evidence="10">
    <location>
        <begin position="180"/>
        <end position="187"/>
    </location>
    <ligand>
        <name>GTP</name>
        <dbReference type="ChEBI" id="CHEBI:37565"/>
    </ligand>
</feature>
<dbReference type="InterPro" id="IPR005225">
    <property type="entry name" value="Small_GTP-bd"/>
</dbReference>
<evidence type="ECO:0000256" key="7">
    <source>
        <dbReference type="ARBA" id="ARBA00022917"/>
    </source>
</evidence>
<dbReference type="Pfam" id="PF03144">
    <property type="entry name" value="GTP_EFTU_D2"/>
    <property type="match status" value="1"/>
</dbReference>
<comment type="function">
    <text evidence="9 10 11">One of the essential components for the initiation of protein synthesis. Protects formylmethionyl-tRNA from spontaneous hydrolysis and promotes its binding to the 30S ribosomal subunits. Also involved in the hydrolysis of GTP during the formation of the 70S ribosomal complex.</text>
</comment>
<evidence type="ECO:0000256" key="3">
    <source>
        <dbReference type="ARBA" id="ARBA00020675"/>
    </source>
</evidence>
<evidence type="ECO:0000256" key="5">
    <source>
        <dbReference type="ARBA" id="ARBA00022540"/>
    </source>
</evidence>
<dbReference type="InterPro" id="IPR006847">
    <property type="entry name" value="IF2_N"/>
</dbReference>
<name>A0A7W9SLN4_ARMRO</name>
<dbReference type="CDD" id="cd03692">
    <property type="entry name" value="mtIF2_IVc"/>
    <property type="match status" value="1"/>
</dbReference>
<evidence type="ECO:0000256" key="10">
    <source>
        <dbReference type="HAMAP-Rule" id="MF_00100"/>
    </source>
</evidence>
<dbReference type="CDD" id="cd01887">
    <property type="entry name" value="IF2_eIF5B"/>
    <property type="match status" value="1"/>
</dbReference>
<keyword evidence="5 10" id="KW-0396">Initiation factor</keyword>
<gene>
    <name evidence="10" type="primary">infB</name>
    <name evidence="15" type="ORF">HNQ39_000206</name>
</gene>
<dbReference type="GO" id="GO:0003924">
    <property type="term" value="F:GTPase activity"/>
    <property type="evidence" value="ECO:0007669"/>
    <property type="project" value="UniProtKB-UniRule"/>
</dbReference>
<comment type="similarity">
    <text evidence="2 10 11">Belongs to the TRAFAC class translation factor GTPase superfamily. Classic translation factor GTPase family. IF-2 subfamily.</text>
</comment>
<dbReference type="PANTHER" id="PTHR43381">
    <property type="entry name" value="TRANSLATION INITIATION FACTOR IF-2-RELATED"/>
    <property type="match status" value="1"/>
</dbReference>
<dbReference type="HAMAP" id="MF_00100_B">
    <property type="entry name" value="IF_2_B"/>
    <property type="match status" value="1"/>
</dbReference>
<dbReference type="PROSITE" id="PS01176">
    <property type="entry name" value="IF2"/>
    <property type="match status" value="1"/>
</dbReference>
<dbReference type="InterPro" id="IPR053905">
    <property type="entry name" value="EF-G-like_DII"/>
</dbReference>
<dbReference type="InterPro" id="IPR015760">
    <property type="entry name" value="TIF_IF2"/>
</dbReference>
<evidence type="ECO:0000313" key="16">
    <source>
        <dbReference type="Proteomes" id="UP000520814"/>
    </source>
</evidence>
<dbReference type="CDD" id="cd03702">
    <property type="entry name" value="IF2_mtIF2_II"/>
    <property type="match status" value="1"/>
</dbReference>
<dbReference type="PANTHER" id="PTHR43381:SF5">
    <property type="entry name" value="TR-TYPE G DOMAIN-CONTAINING PROTEIN"/>
    <property type="match status" value="1"/>
</dbReference>
<dbReference type="Gene3D" id="3.40.50.300">
    <property type="entry name" value="P-loop containing nucleotide triphosphate hydrolases"/>
    <property type="match status" value="1"/>
</dbReference>
<dbReference type="InterPro" id="IPR027417">
    <property type="entry name" value="P-loop_NTPase"/>
</dbReference>
<dbReference type="Pfam" id="PF11987">
    <property type="entry name" value="IF-2"/>
    <property type="match status" value="1"/>
</dbReference>
<evidence type="ECO:0000256" key="8">
    <source>
        <dbReference type="ARBA" id="ARBA00023134"/>
    </source>
</evidence>
<dbReference type="FunFam" id="2.40.30.10:FF:000007">
    <property type="entry name" value="Translation initiation factor IF-2"/>
    <property type="match status" value="1"/>
</dbReference>
<dbReference type="NCBIfam" id="TIGR00231">
    <property type="entry name" value="small_GTP"/>
    <property type="match status" value="1"/>
</dbReference>
<feature type="compositionally biased region" description="Low complexity" evidence="13">
    <location>
        <begin position="148"/>
        <end position="160"/>
    </location>
</feature>
<evidence type="ECO:0000259" key="14">
    <source>
        <dbReference type="PROSITE" id="PS51722"/>
    </source>
</evidence>